<protein>
    <submittedName>
        <fullName evidence="2">Uncharacterized protein</fullName>
    </submittedName>
</protein>
<feature type="region of interest" description="Disordered" evidence="1">
    <location>
        <begin position="38"/>
        <end position="63"/>
    </location>
</feature>
<organism evidence="2 3">
    <name type="scientific">Marchantia polymorpha</name>
    <name type="common">Common liverwort</name>
    <name type="synonym">Marchantia aquatica</name>
    <dbReference type="NCBI Taxonomy" id="3197"/>
    <lineage>
        <taxon>Eukaryota</taxon>
        <taxon>Viridiplantae</taxon>
        <taxon>Streptophyta</taxon>
        <taxon>Embryophyta</taxon>
        <taxon>Marchantiophyta</taxon>
        <taxon>Marchantiopsida</taxon>
        <taxon>Marchantiidae</taxon>
        <taxon>Marchantiales</taxon>
        <taxon>Marchantiaceae</taxon>
        <taxon>Marchantia</taxon>
    </lineage>
</organism>
<evidence type="ECO:0000256" key="1">
    <source>
        <dbReference type="SAM" id="MobiDB-lite"/>
    </source>
</evidence>
<dbReference type="EMBL" id="KZ772775">
    <property type="protein sequence ID" value="PTQ32033.1"/>
    <property type="molecule type" value="Genomic_DNA"/>
</dbReference>
<sequence length="116" mass="12753">MNDHGHRNPKMRMADISEMRLSEETFSFLLFLAEPSRAGGQPLSKLDISQSSPRSKSRLSVSQSVTKKSLISGCVVVMMSSFIHDITLSLTGWDGIARPAQPQCSLCLPLKEISCN</sequence>
<evidence type="ECO:0000313" key="3">
    <source>
        <dbReference type="Proteomes" id="UP000244005"/>
    </source>
</evidence>
<accession>A0A2R6WDV8</accession>
<dbReference type="Gramene" id="Mp1g00800.1">
    <property type="protein sequence ID" value="Mp1g00800.1.cds1"/>
    <property type="gene ID" value="Mp1g00800"/>
</dbReference>
<name>A0A2R6WDV8_MARPO</name>
<dbReference type="AlphaFoldDB" id="A0A2R6WDV8"/>
<dbReference type="Proteomes" id="UP000244005">
    <property type="component" value="Unassembled WGS sequence"/>
</dbReference>
<proteinExistence type="predicted"/>
<feature type="compositionally biased region" description="Low complexity" evidence="1">
    <location>
        <begin position="49"/>
        <end position="63"/>
    </location>
</feature>
<evidence type="ECO:0000313" key="2">
    <source>
        <dbReference type="EMBL" id="PTQ32033.1"/>
    </source>
</evidence>
<keyword evidence="3" id="KW-1185">Reference proteome</keyword>
<gene>
    <name evidence="2" type="ORF">MARPO_0103s0009</name>
</gene>
<reference evidence="3" key="1">
    <citation type="journal article" date="2017" name="Cell">
        <title>Insights into land plant evolution garnered from the Marchantia polymorpha genome.</title>
        <authorList>
            <person name="Bowman J.L."/>
            <person name="Kohchi T."/>
            <person name="Yamato K.T."/>
            <person name="Jenkins J."/>
            <person name="Shu S."/>
            <person name="Ishizaki K."/>
            <person name="Yamaoka S."/>
            <person name="Nishihama R."/>
            <person name="Nakamura Y."/>
            <person name="Berger F."/>
            <person name="Adam C."/>
            <person name="Aki S.S."/>
            <person name="Althoff F."/>
            <person name="Araki T."/>
            <person name="Arteaga-Vazquez M.A."/>
            <person name="Balasubrmanian S."/>
            <person name="Barry K."/>
            <person name="Bauer D."/>
            <person name="Boehm C.R."/>
            <person name="Briginshaw L."/>
            <person name="Caballero-Perez J."/>
            <person name="Catarino B."/>
            <person name="Chen F."/>
            <person name="Chiyoda S."/>
            <person name="Chovatia M."/>
            <person name="Davies K.M."/>
            <person name="Delmans M."/>
            <person name="Demura T."/>
            <person name="Dierschke T."/>
            <person name="Dolan L."/>
            <person name="Dorantes-Acosta A.E."/>
            <person name="Eklund D.M."/>
            <person name="Florent S.N."/>
            <person name="Flores-Sandoval E."/>
            <person name="Fujiyama A."/>
            <person name="Fukuzawa H."/>
            <person name="Galik B."/>
            <person name="Grimanelli D."/>
            <person name="Grimwood J."/>
            <person name="Grossniklaus U."/>
            <person name="Hamada T."/>
            <person name="Haseloff J."/>
            <person name="Hetherington A.J."/>
            <person name="Higo A."/>
            <person name="Hirakawa Y."/>
            <person name="Hundley H.N."/>
            <person name="Ikeda Y."/>
            <person name="Inoue K."/>
            <person name="Inoue S.I."/>
            <person name="Ishida S."/>
            <person name="Jia Q."/>
            <person name="Kakita M."/>
            <person name="Kanazawa T."/>
            <person name="Kawai Y."/>
            <person name="Kawashima T."/>
            <person name="Kennedy M."/>
            <person name="Kinose K."/>
            <person name="Kinoshita T."/>
            <person name="Kohara Y."/>
            <person name="Koide E."/>
            <person name="Komatsu K."/>
            <person name="Kopischke S."/>
            <person name="Kubo M."/>
            <person name="Kyozuka J."/>
            <person name="Lagercrantz U."/>
            <person name="Lin S.S."/>
            <person name="Lindquist E."/>
            <person name="Lipzen A.M."/>
            <person name="Lu C.W."/>
            <person name="De Luna E."/>
            <person name="Martienssen R.A."/>
            <person name="Minamino N."/>
            <person name="Mizutani M."/>
            <person name="Mizutani M."/>
            <person name="Mochizuki N."/>
            <person name="Monte I."/>
            <person name="Mosher R."/>
            <person name="Nagasaki H."/>
            <person name="Nakagami H."/>
            <person name="Naramoto S."/>
            <person name="Nishitani K."/>
            <person name="Ohtani M."/>
            <person name="Okamoto T."/>
            <person name="Okumura M."/>
            <person name="Phillips J."/>
            <person name="Pollak B."/>
            <person name="Reinders A."/>
            <person name="Rovekamp M."/>
            <person name="Sano R."/>
            <person name="Sawa S."/>
            <person name="Schmid M.W."/>
            <person name="Shirakawa M."/>
            <person name="Solano R."/>
            <person name="Spunde A."/>
            <person name="Suetsugu N."/>
            <person name="Sugano S."/>
            <person name="Sugiyama A."/>
            <person name="Sun R."/>
            <person name="Suzuki Y."/>
            <person name="Takenaka M."/>
            <person name="Takezawa D."/>
            <person name="Tomogane H."/>
            <person name="Tsuzuki M."/>
            <person name="Ueda T."/>
            <person name="Umeda M."/>
            <person name="Ward J.M."/>
            <person name="Watanabe Y."/>
            <person name="Yazaki K."/>
            <person name="Yokoyama R."/>
            <person name="Yoshitake Y."/>
            <person name="Yotsui I."/>
            <person name="Zachgo S."/>
            <person name="Schmutz J."/>
        </authorList>
    </citation>
    <scope>NUCLEOTIDE SEQUENCE [LARGE SCALE GENOMIC DNA]</scope>
    <source>
        <strain evidence="3">Tak-1</strain>
    </source>
</reference>